<reference evidence="1" key="2">
    <citation type="journal article" date="2022" name="New Phytol.">
        <title>Evolutionary transition to the ectomycorrhizal habit in the genomes of a hyperdiverse lineage of mushroom-forming fungi.</title>
        <authorList>
            <person name="Looney B."/>
            <person name="Miyauchi S."/>
            <person name="Morin E."/>
            <person name="Drula E."/>
            <person name="Courty P.E."/>
            <person name="Kohler A."/>
            <person name="Kuo A."/>
            <person name="LaButti K."/>
            <person name="Pangilinan J."/>
            <person name="Lipzen A."/>
            <person name="Riley R."/>
            <person name="Andreopoulos W."/>
            <person name="He G."/>
            <person name="Johnson J."/>
            <person name="Nolan M."/>
            <person name="Tritt A."/>
            <person name="Barry K.W."/>
            <person name="Grigoriev I.V."/>
            <person name="Nagy L.G."/>
            <person name="Hibbett D."/>
            <person name="Henrissat B."/>
            <person name="Matheny P.B."/>
            <person name="Labbe J."/>
            <person name="Martin F.M."/>
        </authorList>
    </citation>
    <scope>NUCLEOTIDE SEQUENCE</scope>
    <source>
        <strain evidence="1">FP105234-sp</strain>
    </source>
</reference>
<gene>
    <name evidence="1" type="ORF">FA95DRAFT_1607642</name>
</gene>
<dbReference type="Proteomes" id="UP000814033">
    <property type="component" value="Unassembled WGS sequence"/>
</dbReference>
<evidence type="ECO:0000313" key="2">
    <source>
        <dbReference type="Proteomes" id="UP000814033"/>
    </source>
</evidence>
<organism evidence="1 2">
    <name type="scientific">Auriscalpium vulgare</name>
    <dbReference type="NCBI Taxonomy" id="40419"/>
    <lineage>
        <taxon>Eukaryota</taxon>
        <taxon>Fungi</taxon>
        <taxon>Dikarya</taxon>
        <taxon>Basidiomycota</taxon>
        <taxon>Agaricomycotina</taxon>
        <taxon>Agaricomycetes</taxon>
        <taxon>Russulales</taxon>
        <taxon>Auriscalpiaceae</taxon>
        <taxon>Auriscalpium</taxon>
    </lineage>
</organism>
<comment type="caution">
    <text evidence="1">The sequence shown here is derived from an EMBL/GenBank/DDBJ whole genome shotgun (WGS) entry which is preliminary data.</text>
</comment>
<evidence type="ECO:0000313" key="1">
    <source>
        <dbReference type="EMBL" id="KAI0045532.1"/>
    </source>
</evidence>
<dbReference type="EMBL" id="MU275949">
    <property type="protein sequence ID" value="KAI0045532.1"/>
    <property type="molecule type" value="Genomic_DNA"/>
</dbReference>
<reference evidence="1" key="1">
    <citation type="submission" date="2021-02" db="EMBL/GenBank/DDBJ databases">
        <authorList>
            <consortium name="DOE Joint Genome Institute"/>
            <person name="Ahrendt S."/>
            <person name="Looney B.P."/>
            <person name="Miyauchi S."/>
            <person name="Morin E."/>
            <person name="Drula E."/>
            <person name="Courty P.E."/>
            <person name="Chicoki N."/>
            <person name="Fauchery L."/>
            <person name="Kohler A."/>
            <person name="Kuo A."/>
            <person name="Labutti K."/>
            <person name="Pangilinan J."/>
            <person name="Lipzen A."/>
            <person name="Riley R."/>
            <person name="Andreopoulos W."/>
            <person name="He G."/>
            <person name="Johnson J."/>
            <person name="Barry K.W."/>
            <person name="Grigoriev I.V."/>
            <person name="Nagy L."/>
            <person name="Hibbett D."/>
            <person name="Henrissat B."/>
            <person name="Matheny P.B."/>
            <person name="Labbe J."/>
            <person name="Martin F."/>
        </authorList>
    </citation>
    <scope>NUCLEOTIDE SEQUENCE</scope>
    <source>
        <strain evidence="1">FP105234-sp</strain>
    </source>
</reference>
<sequence>MADSHPSTAIPHPTHDGLKDPGALLIGLIITTFLAGMTGHQTWFYFTHFTNDGIEIKLWVLAIWSFDLITAALYSATVYFFLISHSGDPDYIAYNSRAWDAASITTGITIFLVQTFFVARIWRLRQIVYPRARINVVICITFLILAVYALASSAAMTYYDFKGTASHTPHLRNVYLSNVGIETGLDLLITVTLVHILTQHHNEFSRKKSPFEALLLLFVTRGIIVALYQILLLILPFAIHGSYIWAAFLFSLSKVYANSALMTLNNRRRSGGDSSVTPEPRATTIQFTMPDLLSGSDGELYDTHPRPPSDSDIELQDSFSRPSPGRAPQYKEPAKPRSALQADGRELDDPGGAHARKGRPWSP</sequence>
<accession>A0ACB8RP06</accession>
<keyword evidence="2" id="KW-1185">Reference proteome</keyword>
<name>A0ACB8RP06_9AGAM</name>
<protein>
    <submittedName>
        <fullName evidence="1">Uncharacterized protein</fullName>
    </submittedName>
</protein>
<proteinExistence type="predicted"/>